<evidence type="ECO:0000256" key="1">
    <source>
        <dbReference type="ARBA" id="ARBA00022723"/>
    </source>
</evidence>
<dbReference type="AlphaFoldDB" id="A0A9P9DJC9"/>
<dbReference type="GO" id="GO:0003677">
    <property type="term" value="F:DNA binding"/>
    <property type="evidence" value="ECO:0007669"/>
    <property type="project" value="UniProtKB-KW"/>
</dbReference>
<dbReference type="EMBL" id="JAGMUU010000028">
    <property type="protein sequence ID" value="KAH7120261.1"/>
    <property type="molecule type" value="Genomic_DNA"/>
</dbReference>
<proteinExistence type="predicted"/>
<keyword evidence="2" id="KW-0862">Zinc</keyword>
<keyword evidence="6" id="KW-0539">Nucleus</keyword>
<reference evidence="7" key="1">
    <citation type="journal article" date="2021" name="Nat. Commun.">
        <title>Genetic determinants of endophytism in the Arabidopsis root mycobiome.</title>
        <authorList>
            <person name="Mesny F."/>
            <person name="Miyauchi S."/>
            <person name="Thiergart T."/>
            <person name="Pickel B."/>
            <person name="Atanasova L."/>
            <person name="Karlsson M."/>
            <person name="Huettel B."/>
            <person name="Barry K.W."/>
            <person name="Haridas S."/>
            <person name="Chen C."/>
            <person name="Bauer D."/>
            <person name="Andreopoulos W."/>
            <person name="Pangilinan J."/>
            <person name="LaButti K."/>
            <person name="Riley R."/>
            <person name="Lipzen A."/>
            <person name="Clum A."/>
            <person name="Drula E."/>
            <person name="Henrissat B."/>
            <person name="Kohler A."/>
            <person name="Grigoriev I.V."/>
            <person name="Martin F.M."/>
            <person name="Hacquard S."/>
        </authorList>
    </citation>
    <scope>NUCLEOTIDE SEQUENCE</scope>
    <source>
        <strain evidence="7">MPI-CAGE-AT-0021</strain>
    </source>
</reference>
<dbReference type="PANTHER" id="PTHR36206:SF12">
    <property type="entry name" value="ASPERCRYPTIN BIOSYNTHESIS CLUSTER-SPECIFIC TRANSCRIPTION REGULATOR ATNN-RELATED"/>
    <property type="match status" value="1"/>
</dbReference>
<protein>
    <submittedName>
        <fullName evidence="7">Uncharacterized protein</fullName>
    </submittedName>
</protein>
<dbReference type="PANTHER" id="PTHR36206">
    <property type="entry name" value="ASPERCRYPTIN BIOSYNTHESIS CLUSTER-SPECIFIC TRANSCRIPTION REGULATOR ATNN-RELATED"/>
    <property type="match status" value="1"/>
</dbReference>
<name>A0A9P9DJC9_9HYPO</name>
<organism evidence="7 8">
    <name type="scientific">Dactylonectria estremocensis</name>
    <dbReference type="NCBI Taxonomy" id="1079267"/>
    <lineage>
        <taxon>Eukaryota</taxon>
        <taxon>Fungi</taxon>
        <taxon>Dikarya</taxon>
        <taxon>Ascomycota</taxon>
        <taxon>Pezizomycotina</taxon>
        <taxon>Sordariomycetes</taxon>
        <taxon>Hypocreomycetidae</taxon>
        <taxon>Hypocreales</taxon>
        <taxon>Nectriaceae</taxon>
        <taxon>Dactylonectria</taxon>
    </lineage>
</organism>
<evidence type="ECO:0000313" key="7">
    <source>
        <dbReference type="EMBL" id="KAH7120261.1"/>
    </source>
</evidence>
<evidence type="ECO:0000256" key="3">
    <source>
        <dbReference type="ARBA" id="ARBA00023015"/>
    </source>
</evidence>
<keyword evidence="8" id="KW-1185">Reference proteome</keyword>
<accession>A0A9P9DJC9</accession>
<dbReference type="GO" id="GO:0046872">
    <property type="term" value="F:metal ion binding"/>
    <property type="evidence" value="ECO:0007669"/>
    <property type="project" value="UniProtKB-KW"/>
</dbReference>
<keyword evidence="1" id="KW-0479">Metal-binding</keyword>
<gene>
    <name evidence="7" type="ORF">B0J13DRAFT_612666</name>
</gene>
<keyword evidence="5" id="KW-0804">Transcription</keyword>
<evidence type="ECO:0000256" key="4">
    <source>
        <dbReference type="ARBA" id="ARBA00023125"/>
    </source>
</evidence>
<evidence type="ECO:0000256" key="2">
    <source>
        <dbReference type="ARBA" id="ARBA00022833"/>
    </source>
</evidence>
<evidence type="ECO:0000313" key="8">
    <source>
        <dbReference type="Proteomes" id="UP000717696"/>
    </source>
</evidence>
<evidence type="ECO:0000256" key="5">
    <source>
        <dbReference type="ARBA" id="ARBA00023163"/>
    </source>
</evidence>
<keyword evidence="4" id="KW-0238">DNA-binding</keyword>
<dbReference type="OrthoDB" id="3598904at2759"/>
<comment type="caution">
    <text evidence="7">The sequence shown here is derived from an EMBL/GenBank/DDBJ whole genome shotgun (WGS) entry which is preliminary data.</text>
</comment>
<sequence>MIIRNPESPLALLGSGEDSRAFDFFQANGISMLSNGFRCDFWERLVIQTAHANPAIFRSIVALSTLLEDFSRWKINWGVGLQAPPNEQTRSALKHYGVALRQLSNHLRGTESMNVISLTSCLLFSCIESLLGNVPAASQLATAGLKILSQAESTNIDLGSSGPLQSFWPVFMRTDSFFVQLRRTLAPDYRPPFIFLPFRTVPSSFSKLSEASFYLESLVNMSQHLGSSDGDDSGWLLNLDACRVLFAQWIAAFDQLVEHAEMLDENERRSLHVCHIWRLNTSLTLNGPQEGARQVEWDNHEQSFRELLMYASTLSGLDTRNNDDKLTSFSLGGGIFFPIVGLGFRCRDPTMRRSAISLLFRRSEAEGPLLGPIAARILERIVAIEENGLGQVTSSSDVPESARVTSVSVRLRGRGNGAEITYSRLMNLDSRVRIMGFTLPDGHGRH</sequence>
<keyword evidence="3" id="KW-0805">Transcription regulation</keyword>
<evidence type="ECO:0000256" key="6">
    <source>
        <dbReference type="ARBA" id="ARBA00023242"/>
    </source>
</evidence>
<dbReference type="Proteomes" id="UP000717696">
    <property type="component" value="Unassembled WGS sequence"/>
</dbReference>
<dbReference type="InterPro" id="IPR052360">
    <property type="entry name" value="Transcr_Regulatory_Proteins"/>
</dbReference>